<dbReference type="PIRSF" id="PIRSF019404">
    <property type="entry name" value="FliJ"/>
    <property type="match status" value="1"/>
</dbReference>
<keyword evidence="11" id="KW-0175">Coiled coil</keyword>
<dbReference type="Pfam" id="PF02050">
    <property type="entry name" value="FliJ"/>
    <property type="match status" value="1"/>
</dbReference>
<evidence type="ECO:0000256" key="6">
    <source>
        <dbReference type="ARBA" id="ARBA00022500"/>
    </source>
</evidence>
<protein>
    <recommendedName>
        <fullName evidence="3">Flagellar FliJ protein</fullName>
    </recommendedName>
</protein>
<keyword evidence="13" id="KW-0969">Cilium</keyword>
<evidence type="ECO:0000256" key="7">
    <source>
        <dbReference type="ARBA" id="ARBA00022795"/>
    </source>
</evidence>
<keyword evidence="13" id="KW-0966">Cell projection</keyword>
<dbReference type="NCBIfam" id="TIGR02473">
    <property type="entry name" value="flagell_FliJ"/>
    <property type="match status" value="1"/>
</dbReference>
<keyword evidence="5" id="KW-1003">Cell membrane</keyword>
<evidence type="ECO:0000313" key="13">
    <source>
        <dbReference type="EMBL" id="SNX28347.1"/>
    </source>
</evidence>
<keyword evidence="10" id="KW-1006">Bacterial flagellum protein export</keyword>
<comment type="similarity">
    <text evidence="2">Belongs to the FliJ family.</text>
</comment>
<dbReference type="GO" id="GO:0005886">
    <property type="term" value="C:plasma membrane"/>
    <property type="evidence" value="ECO:0007669"/>
    <property type="project" value="UniProtKB-SubCell"/>
</dbReference>
<dbReference type="RefSeq" id="WP_096672463.1">
    <property type="nucleotide sequence ID" value="NZ_OANS01000002.1"/>
</dbReference>
<reference evidence="14" key="1">
    <citation type="submission" date="2017-08" db="EMBL/GenBank/DDBJ databases">
        <authorList>
            <person name="Varghese N."/>
            <person name="Submissions S."/>
        </authorList>
    </citation>
    <scope>NUCLEOTIDE SEQUENCE [LARGE SCALE GENOMIC DNA]</scope>
    <source>
        <strain evidence="14">AP-Melu-1000-B4</strain>
    </source>
</reference>
<dbReference type="InterPro" id="IPR012823">
    <property type="entry name" value="Flagell_FliJ"/>
</dbReference>
<keyword evidence="7" id="KW-1005">Bacterial flagellum biogenesis</keyword>
<dbReference type="EMBL" id="OANS01000002">
    <property type="protein sequence ID" value="SNX28347.1"/>
    <property type="molecule type" value="Genomic_DNA"/>
</dbReference>
<keyword evidence="13" id="KW-0282">Flagellum</keyword>
<evidence type="ECO:0000256" key="2">
    <source>
        <dbReference type="ARBA" id="ARBA00010004"/>
    </source>
</evidence>
<keyword evidence="8" id="KW-0653">Protein transport</keyword>
<evidence type="ECO:0000256" key="10">
    <source>
        <dbReference type="ARBA" id="ARBA00023225"/>
    </source>
</evidence>
<dbReference type="GO" id="GO:0015031">
    <property type="term" value="P:protein transport"/>
    <property type="evidence" value="ECO:0007669"/>
    <property type="project" value="UniProtKB-KW"/>
</dbReference>
<dbReference type="Gene3D" id="1.10.287.1700">
    <property type="match status" value="1"/>
</dbReference>
<organism evidence="13 14">
    <name type="scientific">Polynucleobacter meluiroseus</name>
    <dbReference type="NCBI Taxonomy" id="1938814"/>
    <lineage>
        <taxon>Bacteria</taxon>
        <taxon>Pseudomonadati</taxon>
        <taxon>Pseudomonadota</taxon>
        <taxon>Betaproteobacteria</taxon>
        <taxon>Burkholderiales</taxon>
        <taxon>Burkholderiaceae</taxon>
        <taxon>Polynucleobacter</taxon>
    </lineage>
</organism>
<dbReference type="GO" id="GO:0009288">
    <property type="term" value="C:bacterial-type flagellum"/>
    <property type="evidence" value="ECO:0007669"/>
    <property type="project" value="InterPro"/>
</dbReference>
<sequence length="153" mass="17708">MANILNGMNTLLELAKRNLDNAAERLAKANRDAAQARDQEKHLQNYRGEYIDQRNALSLEGVTATDLQNYILFLKNLDQAIVSQGSAIHQYDEIVKHHLAYWQKCQAKKRSYEVIIERNQLQMQKLAARREQKQMDEFSSNQRRFLSANNSSA</sequence>
<keyword evidence="14" id="KW-1185">Reference proteome</keyword>
<evidence type="ECO:0000256" key="1">
    <source>
        <dbReference type="ARBA" id="ARBA00004413"/>
    </source>
</evidence>
<dbReference type="InterPro" id="IPR018006">
    <property type="entry name" value="Flag_FliJ_proteobac"/>
</dbReference>
<keyword evidence="4" id="KW-0813">Transport</keyword>
<keyword evidence="6" id="KW-0145">Chemotaxis</keyword>
<dbReference type="PRINTS" id="PR01004">
    <property type="entry name" value="FLGFLIJ"/>
</dbReference>
<evidence type="ECO:0000256" key="5">
    <source>
        <dbReference type="ARBA" id="ARBA00022475"/>
    </source>
</evidence>
<accession>A0A240DZE7</accession>
<dbReference type="InterPro" id="IPR052570">
    <property type="entry name" value="FliJ"/>
</dbReference>
<evidence type="ECO:0000256" key="9">
    <source>
        <dbReference type="ARBA" id="ARBA00023136"/>
    </source>
</evidence>
<evidence type="ECO:0000313" key="14">
    <source>
        <dbReference type="Proteomes" id="UP000218069"/>
    </source>
</evidence>
<dbReference type="GO" id="GO:0003774">
    <property type="term" value="F:cytoskeletal motor activity"/>
    <property type="evidence" value="ECO:0007669"/>
    <property type="project" value="InterPro"/>
</dbReference>
<gene>
    <name evidence="13" type="ORF">SAMN06295945_0675</name>
</gene>
<feature type="compositionally biased region" description="Polar residues" evidence="12">
    <location>
        <begin position="137"/>
        <end position="153"/>
    </location>
</feature>
<dbReference type="InterPro" id="IPR053716">
    <property type="entry name" value="Flag_assembly_chemotaxis_eff"/>
</dbReference>
<dbReference type="OrthoDB" id="6465096at2"/>
<evidence type="ECO:0000256" key="3">
    <source>
        <dbReference type="ARBA" id="ARBA00020392"/>
    </source>
</evidence>
<evidence type="ECO:0000256" key="11">
    <source>
        <dbReference type="SAM" id="Coils"/>
    </source>
</evidence>
<feature type="region of interest" description="Disordered" evidence="12">
    <location>
        <begin position="132"/>
        <end position="153"/>
    </location>
</feature>
<dbReference type="GO" id="GO:0071973">
    <property type="term" value="P:bacterial-type flagellum-dependent cell motility"/>
    <property type="evidence" value="ECO:0007669"/>
    <property type="project" value="InterPro"/>
</dbReference>
<evidence type="ECO:0000256" key="12">
    <source>
        <dbReference type="SAM" id="MobiDB-lite"/>
    </source>
</evidence>
<dbReference type="PANTHER" id="PTHR38786">
    <property type="entry name" value="FLAGELLAR FLIJ PROTEIN"/>
    <property type="match status" value="1"/>
</dbReference>
<evidence type="ECO:0000256" key="8">
    <source>
        <dbReference type="ARBA" id="ARBA00022927"/>
    </source>
</evidence>
<comment type="subcellular location">
    <subcellularLocation>
        <location evidence="1">Cell membrane</location>
        <topology evidence="1">Peripheral membrane protein</topology>
        <orientation evidence="1">Cytoplasmic side</orientation>
    </subcellularLocation>
</comment>
<name>A0A240DZE7_9BURK</name>
<feature type="coiled-coil region" evidence="11">
    <location>
        <begin position="5"/>
        <end position="46"/>
    </location>
</feature>
<dbReference type="GO" id="GO:0044781">
    <property type="term" value="P:bacterial-type flagellum organization"/>
    <property type="evidence" value="ECO:0007669"/>
    <property type="project" value="UniProtKB-KW"/>
</dbReference>
<dbReference type="AlphaFoldDB" id="A0A240DZE7"/>
<dbReference type="GO" id="GO:0006935">
    <property type="term" value="P:chemotaxis"/>
    <property type="evidence" value="ECO:0007669"/>
    <property type="project" value="UniProtKB-KW"/>
</dbReference>
<proteinExistence type="inferred from homology"/>
<evidence type="ECO:0000256" key="4">
    <source>
        <dbReference type="ARBA" id="ARBA00022448"/>
    </source>
</evidence>
<keyword evidence="9" id="KW-0472">Membrane</keyword>
<dbReference type="Proteomes" id="UP000218069">
    <property type="component" value="Unassembled WGS sequence"/>
</dbReference>
<dbReference type="PANTHER" id="PTHR38786:SF1">
    <property type="entry name" value="FLAGELLAR FLIJ PROTEIN"/>
    <property type="match status" value="1"/>
</dbReference>